<name>U4LGI1_PYROM</name>
<keyword evidence="2" id="KW-0812">Transmembrane</keyword>
<evidence type="ECO:0000256" key="1">
    <source>
        <dbReference type="SAM" id="MobiDB-lite"/>
    </source>
</evidence>
<proteinExistence type="predicted"/>
<feature type="compositionally biased region" description="Low complexity" evidence="1">
    <location>
        <begin position="55"/>
        <end position="66"/>
    </location>
</feature>
<reference evidence="3 4" key="1">
    <citation type="journal article" date="2013" name="PLoS Genet.">
        <title>The genome and development-dependent transcriptomes of Pyronema confluens: a window into fungal evolution.</title>
        <authorList>
            <person name="Traeger S."/>
            <person name="Altegoer F."/>
            <person name="Freitag M."/>
            <person name="Gabaldon T."/>
            <person name="Kempken F."/>
            <person name="Kumar A."/>
            <person name="Marcet-Houben M."/>
            <person name="Poggeler S."/>
            <person name="Stajich J.E."/>
            <person name="Nowrousian M."/>
        </authorList>
    </citation>
    <scope>NUCLEOTIDE SEQUENCE [LARGE SCALE GENOMIC DNA]</scope>
    <source>
        <strain evidence="4">CBS 100304</strain>
        <tissue evidence="3">Vegetative mycelium</tissue>
    </source>
</reference>
<dbReference type="OrthoDB" id="5328813at2759"/>
<dbReference type="EMBL" id="HF935557">
    <property type="protein sequence ID" value="CCX31214.1"/>
    <property type="molecule type" value="Genomic_DNA"/>
</dbReference>
<evidence type="ECO:0000313" key="4">
    <source>
        <dbReference type="Proteomes" id="UP000018144"/>
    </source>
</evidence>
<protein>
    <submittedName>
        <fullName evidence="3">Uncharacterized protein</fullName>
    </submittedName>
</protein>
<dbReference type="AlphaFoldDB" id="U4LGI1"/>
<feature type="compositionally biased region" description="Pro residues" evidence="1">
    <location>
        <begin position="28"/>
        <end position="54"/>
    </location>
</feature>
<organism evidence="3 4">
    <name type="scientific">Pyronema omphalodes (strain CBS 100304)</name>
    <name type="common">Pyronema confluens</name>
    <dbReference type="NCBI Taxonomy" id="1076935"/>
    <lineage>
        <taxon>Eukaryota</taxon>
        <taxon>Fungi</taxon>
        <taxon>Dikarya</taxon>
        <taxon>Ascomycota</taxon>
        <taxon>Pezizomycotina</taxon>
        <taxon>Pezizomycetes</taxon>
        <taxon>Pezizales</taxon>
        <taxon>Pyronemataceae</taxon>
        <taxon>Pyronema</taxon>
    </lineage>
</organism>
<accession>U4LGI1</accession>
<evidence type="ECO:0000313" key="3">
    <source>
        <dbReference type="EMBL" id="CCX31214.1"/>
    </source>
</evidence>
<feature type="transmembrane region" description="Helical" evidence="2">
    <location>
        <begin position="229"/>
        <end position="250"/>
    </location>
</feature>
<keyword evidence="4" id="KW-1185">Reference proteome</keyword>
<sequence>MASLYLRQAQQQGPPATGAPQAGNSLPSPSPAPQPAPAPAAPTPIAPNQAPPPQSASQTSPSQTTAPKKDTELLVRVLHITVKDPVTSTFTVYYYGTLDDAKYKTAQVSSLTAIIRPSKPGTIDAYEFVKDTKRTVAPRLDGDQIWDATVTVRAVEEDPTSVPQVTNIDRVSGATGGPSATDYKSKGSAIKSFDATTPATGYYHCALKPSASTEATCTAGTPSNKAHHAGIAVLAILLLFALGALITLILRRRKQPPVQFTASPPDDSAYEKQRIAVLEEQLATAQQNVLISAAKQPALIDDRNFEHKFNGINNEIKDWCVVNLQGNSSPGQGLKQLLQRTVPNYAKLLAQSSTKILVLRAAVAAVLAEAFDMGDLFPGGRELRAVEKGMKRNMSESEFNSWRCTTYTSILSSMTSEVDYRPTLEPLAQHIEELFSPFMEGTNDNARRKNYPKDQSKFQDKKLGGIIFPGVEKWGSGEFGPEAQWESCEVVCKARVFV</sequence>
<evidence type="ECO:0000256" key="2">
    <source>
        <dbReference type="SAM" id="Phobius"/>
    </source>
</evidence>
<keyword evidence="2" id="KW-0472">Membrane</keyword>
<dbReference type="Proteomes" id="UP000018144">
    <property type="component" value="Unassembled WGS sequence"/>
</dbReference>
<keyword evidence="2" id="KW-1133">Transmembrane helix</keyword>
<feature type="region of interest" description="Disordered" evidence="1">
    <location>
        <begin position="1"/>
        <end position="70"/>
    </location>
</feature>
<feature type="compositionally biased region" description="Low complexity" evidence="1">
    <location>
        <begin position="8"/>
        <end position="23"/>
    </location>
</feature>
<gene>
    <name evidence="3" type="ORF">PCON_10342</name>
</gene>